<dbReference type="KEGG" id="ahb:bsdtb5_12620"/>
<dbReference type="RefSeq" id="WP_271715221.1">
    <property type="nucleotide sequence ID" value="NZ_AP024169.1"/>
</dbReference>
<gene>
    <name evidence="2" type="primary">rgbR_2</name>
    <name evidence="2" type="ORF">bsdtb5_12620</name>
</gene>
<feature type="domain" description="HTH LytTR-type" evidence="1">
    <location>
        <begin position="139"/>
        <end position="240"/>
    </location>
</feature>
<keyword evidence="2" id="KW-0238">DNA-binding</keyword>
<dbReference type="GO" id="GO:0003677">
    <property type="term" value="F:DNA binding"/>
    <property type="evidence" value="ECO:0007669"/>
    <property type="project" value="UniProtKB-KW"/>
</dbReference>
<evidence type="ECO:0000313" key="2">
    <source>
        <dbReference type="EMBL" id="BCN29967.1"/>
    </source>
</evidence>
<dbReference type="EMBL" id="AP024169">
    <property type="protein sequence ID" value="BCN29967.1"/>
    <property type="molecule type" value="Genomic_DNA"/>
</dbReference>
<keyword evidence="3" id="KW-1185">Reference proteome</keyword>
<protein>
    <submittedName>
        <fullName evidence="2">DNA-binding response regulator</fullName>
    </submittedName>
</protein>
<dbReference type="Gene3D" id="2.40.50.1020">
    <property type="entry name" value="LytTr DNA-binding domain"/>
    <property type="match status" value="1"/>
</dbReference>
<evidence type="ECO:0000313" key="3">
    <source>
        <dbReference type="Proteomes" id="UP000595897"/>
    </source>
</evidence>
<dbReference type="GO" id="GO:0000156">
    <property type="term" value="F:phosphorelay response regulator activity"/>
    <property type="evidence" value="ECO:0007669"/>
    <property type="project" value="InterPro"/>
</dbReference>
<reference evidence="2 3" key="1">
    <citation type="submission" date="2020-11" db="EMBL/GenBank/DDBJ databases">
        <title>Draft genome sequencing of a Lachnospiraceae strain isolated from anoxic soil subjected to BSD treatment.</title>
        <authorList>
            <person name="Uek A."/>
            <person name="Tonouchi A."/>
        </authorList>
    </citation>
    <scope>NUCLEOTIDE SEQUENCE [LARGE SCALE GENOMIC DNA]</scope>
    <source>
        <strain evidence="2 3">TB5</strain>
    </source>
</reference>
<name>A0A7R7EJJ6_9FIRM</name>
<proteinExistence type="predicted"/>
<dbReference type="AlphaFoldDB" id="A0A7R7EJJ6"/>
<dbReference type="InterPro" id="IPR007492">
    <property type="entry name" value="LytTR_DNA-bd_dom"/>
</dbReference>
<organism evidence="2 3">
    <name type="scientific">Anaeromicropila herbilytica</name>
    <dbReference type="NCBI Taxonomy" id="2785025"/>
    <lineage>
        <taxon>Bacteria</taxon>
        <taxon>Bacillati</taxon>
        <taxon>Bacillota</taxon>
        <taxon>Clostridia</taxon>
        <taxon>Lachnospirales</taxon>
        <taxon>Lachnospiraceae</taxon>
        <taxon>Anaeromicropila</taxon>
    </lineage>
</organism>
<accession>A0A7R7EJJ6</accession>
<dbReference type="SMART" id="SM00850">
    <property type="entry name" value="LytTR"/>
    <property type="match status" value="1"/>
</dbReference>
<dbReference type="InterPro" id="IPR046947">
    <property type="entry name" value="LytR-like"/>
</dbReference>
<dbReference type="PROSITE" id="PS50930">
    <property type="entry name" value="HTH_LYTTR"/>
    <property type="match status" value="1"/>
</dbReference>
<sequence>MISMLICSGDEKEIKCIHFTSRELAAYLSDEKWDFNTFLDTKDIVSSLNHLPILDLICFDITLQDSIPIIEELRRKNKEAYIALIADNTISPMSYMKPSIMAASLLLRPLKNMQVRERLEELFQSLFKETNRKMNDDSFVFENREGQICIAYNRIRYFEAREKRVFVCTDNKEITFYETMDNLLTMLPDYFIRCHRSFIVNAKKIERVQLAQNTILLEDESILPISRSYRNNAKEYRKWK</sequence>
<dbReference type="PANTHER" id="PTHR37299:SF1">
    <property type="entry name" value="STAGE 0 SPORULATION PROTEIN A HOMOLOG"/>
    <property type="match status" value="1"/>
</dbReference>
<dbReference type="PANTHER" id="PTHR37299">
    <property type="entry name" value="TRANSCRIPTIONAL REGULATOR-RELATED"/>
    <property type="match status" value="1"/>
</dbReference>
<evidence type="ECO:0000259" key="1">
    <source>
        <dbReference type="PROSITE" id="PS50930"/>
    </source>
</evidence>
<dbReference type="Proteomes" id="UP000595897">
    <property type="component" value="Chromosome"/>
</dbReference>
<dbReference type="Pfam" id="PF04397">
    <property type="entry name" value="LytTR"/>
    <property type="match status" value="1"/>
</dbReference>